<evidence type="ECO:0000256" key="13">
    <source>
        <dbReference type="ARBA" id="ARBA00023136"/>
    </source>
</evidence>
<dbReference type="InterPro" id="IPR021720">
    <property type="entry name" value="Malectin_dom"/>
</dbReference>
<evidence type="ECO:0000256" key="4">
    <source>
        <dbReference type="ARBA" id="ARBA00022527"/>
    </source>
</evidence>
<evidence type="ECO:0000256" key="5">
    <source>
        <dbReference type="ARBA" id="ARBA00022553"/>
    </source>
</evidence>
<evidence type="ECO:0000313" key="26">
    <source>
        <dbReference type="Proteomes" id="UP000250321"/>
    </source>
</evidence>
<dbReference type="Gene3D" id="3.10.20.90">
    <property type="entry name" value="Phosphatidylinositol 3-kinase Catalytic Subunit, Chain A, domain 1"/>
    <property type="match status" value="1"/>
</dbReference>
<keyword evidence="7" id="KW-0808">Transferase</keyword>
<evidence type="ECO:0000256" key="20">
    <source>
        <dbReference type="ARBA" id="ARBA00048679"/>
    </source>
</evidence>
<keyword evidence="23" id="KW-0812">Transmembrane</keyword>
<evidence type="ECO:0000256" key="21">
    <source>
        <dbReference type="RuleBase" id="RU004549"/>
    </source>
</evidence>
<evidence type="ECO:0000259" key="24">
    <source>
        <dbReference type="PROSITE" id="PS51745"/>
    </source>
</evidence>
<keyword evidence="6" id="KW-0433">Leucine-rich repeat</keyword>
<keyword evidence="17 21" id="KW-0539">Nucleus</keyword>
<dbReference type="FunFam" id="3.80.10.10:FF:000041">
    <property type="entry name" value="LRR receptor-like serine/threonine-protein kinase ERECTA"/>
    <property type="match status" value="1"/>
</dbReference>
<evidence type="ECO:0000313" key="25">
    <source>
        <dbReference type="EMBL" id="PQM32713.1"/>
    </source>
</evidence>
<dbReference type="PANTHER" id="PTHR48006:SF98">
    <property type="entry name" value="MALECTIN DOMAIN-CONTAINING PROTEIN"/>
    <property type="match status" value="1"/>
</dbReference>
<dbReference type="Proteomes" id="UP000250321">
    <property type="component" value="Unassembled WGS sequence"/>
</dbReference>
<keyword evidence="14 21" id="KW-0804">Transcription</keyword>
<dbReference type="SUPFAM" id="SSF52058">
    <property type="entry name" value="L domain-like"/>
    <property type="match status" value="1"/>
</dbReference>
<comment type="catalytic activity">
    <reaction evidence="20">
        <text>L-seryl-[protein] + ATP = O-phospho-L-seryl-[protein] + ADP + H(+)</text>
        <dbReference type="Rhea" id="RHEA:17989"/>
        <dbReference type="Rhea" id="RHEA-COMP:9863"/>
        <dbReference type="Rhea" id="RHEA-COMP:11604"/>
        <dbReference type="ChEBI" id="CHEBI:15378"/>
        <dbReference type="ChEBI" id="CHEBI:29999"/>
        <dbReference type="ChEBI" id="CHEBI:30616"/>
        <dbReference type="ChEBI" id="CHEBI:83421"/>
        <dbReference type="ChEBI" id="CHEBI:456216"/>
        <dbReference type="EC" id="2.7.11.1"/>
    </reaction>
</comment>
<dbReference type="InterPro" id="IPR033389">
    <property type="entry name" value="AUX/IAA_dom"/>
</dbReference>
<evidence type="ECO:0000256" key="10">
    <source>
        <dbReference type="ARBA" id="ARBA00022741"/>
    </source>
</evidence>
<evidence type="ECO:0000256" key="11">
    <source>
        <dbReference type="ARBA" id="ARBA00022840"/>
    </source>
</evidence>
<dbReference type="InterPro" id="IPR032675">
    <property type="entry name" value="LRR_dom_sf"/>
</dbReference>
<dbReference type="FunFam" id="3.80.10.10:FF:001380">
    <property type="entry name" value="Os05g0256100 protein"/>
    <property type="match status" value="1"/>
</dbReference>
<dbReference type="InterPro" id="IPR001611">
    <property type="entry name" value="Leu-rich_rpt"/>
</dbReference>
<evidence type="ECO:0000256" key="12">
    <source>
        <dbReference type="ARBA" id="ARBA00023015"/>
    </source>
</evidence>
<evidence type="ECO:0000256" key="15">
    <source>
        <dbReference type="ARBA" id="ARBA00023170"/>
    </source>
</evidence>
<dbReference type="Gene3D" id="3.80.10.10">
    <property type="entry name" value="Ribonuclease Inhibitor"/>
    <property type="match status" value="2"/>
</dbReference>
<comment type="subcellular location">
    <subcellularLocation>
        <location evidence="2">Membrane</location>
        <topology evidence="2">Single-pass type I membrane protein</topology>
    </subcellularLocation>
    <subcellularLocation>
        <location evidence="1 21">Nucleus</location>
    </subcellularLocation>
</comment>
<evidence type="ECO:0000256" key="6">
    <source>
        <dbReference type="ARBA" id="ARBA00022614"/>
    </source>
</evidence>
<evidence type="ECO:0000256" key="1">
    <source>
        <dbReference type="ARBA" id="ARBA00004123"/>
    </source>
</evidence>
<keyword evidence="21" id="KW-0678">Repressor</keyword>
<evidence type="ECO:0000256" key="9">
    <source>
        <dbReference type="ARBA" id="ARBA00022737"/>
    </source>
</evidence>
<keyword evidence="5" id="KW-0597">Phosphoprotein</keyword>
<evidence type="ECO:0000256" key="17">
    <source>
        <dbReference type="ARBA" id="ARBA00023242"/>
    </source>
</evidence>
<gene>
    <name evidence="25" type="ORF">Pyn_16566</name>
</gene>
<feature type="region of interest" description="Disordered" evidence="22">
    <location>
        <begin position="75"/>
        <end position="101"/>
    </location>
</feature>
<evidence type="ECO:0000256" key="23">
    <source>
        <dbReference type="SAM" id="Phobius"/>
    </source>
</evidence>
<dbReference type="PROSITE" id="PS51745">
    <property type="entry name" value="PB1"/>
    <property type="match status" value="1"/>
</dbReference>
<keyword evidence="15 25" id="KW-0675">Receptor</keyword>
<keyword evidence="10" id="KW-0547">Nucleotide-binding</keyword>
<keyword evidence="4" id="KW-0723">Serine/threonine-protein kinase</keyword>
<evidence type="ECO:0000256" key="16">
    <source>
        <dbReference type="ARBA" id="ARBA00023180"/>
    </source>
</evidence>
<feature type="transmembrane region" description="Helical" evidence="23">
    <location>
        <begin position="855"/>
        <end position="877"/>
    </location>
</feature>
<dbReference type="Pfam" id="PF13855">
    <property type="entry name" value="LRR_8"/>
    <property type="match status" value="1"/>
</dbReference>
<evidence type="ECO:0000256" key="8">
    <source>
        <dbReference type="ARBA" id="ARBA00022729"/>
    </source>
</evidence>
<keyword evidence="8" id="KW-0732">Signal</keyword>
<reference evidence="25 26" key="1">
    <citation type="submission" date="2018-02" db="EMBL/GenBank/DDBJ databases">
        <title>Draft genome of wild Prunus yedoensis var. nudiflora.</title>
        <authorList>
            <person name="Baek S."/>
            <person name="Kim J.-H."/>
            <person name="Choi K."/>
            <person name="Kim G.-B."/>
            <person name="Cho A."/>
            <person name="Jang H."/>
            <person name="Shin C.-H."/>
            <person name="Yu H.-J."/>
            <person name="Mun J.-H."/>
        </authorList>
    </citation>
    <scope>NUCLEOTIDE SEQUENCE [LARGE SCALE GENOMIC DNA]</scope>
    <source>
        <strain evidence="26">cv. Jeju island</strain>
        <tissue evidence="25">Leaf</tissue>
    </source>
</reference>
<keyword evidence="23" id="KW-1133">Transmembrane helix</keyword>
<sequence length="895" mass="98262">MELQLGLSLALPVHNPVKGFDMSNHGDGVEKKEILAGLGLESIKNQVRNKRSFDVAFDESAGNESKMLPLLLWSGQPNEEDDEKGQKRRDSVSVVTKNEGEGNHVVGWPPIKSWRKKMLHQHHGVGHDHHHHQYPHHQNQILVANSMSMMVKVKMEGVGIVRKIDIRPHHSYQTLKDTLITMFSKCKRSGGKEGGSAGAEYILAYQDKQGDWLLVADVPWQNRERNRAKRRRARVIVNTVKKTPNTGSLLLAPSEPSKLEENKKACNWVALFVSALNKIIDHWDLGNQLSLTIDPCTPNATWASSTANPRVNCDCAGSTCHITHLKIYALDILGEIPRELFELKELIDLNLGQNVLSGPIPAEIGQLSKLQYLSLGINNLTGPVPSVLGNLTKLLSLSFGSNQFSGPLPMELGKLTTLQELYLDSSGVTGPIPQELANLKSLETLWASDNLFTGKLPEFLGTFAELKDLRLEGTLLEGPIPSNFGALVKLDILRVGDLGEEDSSLGFLENLTSLSTLSLRNCRVSGKIPEQIGNFAKLQYLDLSFNKLTGQIPNSFQDFTVLQFLYLGDNNLSGELPASIITPKLIALDVSFNPMSGNLPLNFARTGFSMNVLGTSINGNGLPDRGGFGLLNCLQGDAECTNQLPALSSFSIKCGGTSQTSASGIEYDDDSETLGAASFYKSSRWAVSSTGNFVFNSNGPQYIASTDSQITETLESELYKTARLSPSSLRYFGLDLMNGKYIVELHFAEIAMEDDTNSWKGLGRRIFDIYIQGERVLQDFNIQKEAGGSKRALIKTFETNVSNTVMNIHFMWAGKGTCCIPLQGTYGPLVSAINVRQVPGAGNSANRRRKRVGRIVGISLGCAAAVMIVSSVFYLWWIKDDAPGHMRVHTDIPKK</sequence>
<comment type="similarity">
    <text evidence="21">Belongs to the Aux/IAA family.</text>
</comment>
<evidence type="ECO:0000256" key="7">
    <source>
        <dbReference type="ARBA" id="ARBA00022679"/>
    </source>
</evidence>
<dbReference type="GO" id="GO:0004674">
    <property type="term" value="F:protein serine/threonine kinase activity"/>
    <property type="evidence" value="ECO:0007669"/>
    <property type="project" value="UniProtKB-KW"/>
</dbReference>
<dbReference type="Gene3D" id="2.60.120.430">
    <property type="entry name" value="Galactose-binding lectin"/>
    <property type="match status" value="1"/>
</dbReference>
<comment type="catalytic activity">
    <reaction evidence="19">
        <text>L-threonyl-[protein] + ATP = O-phospho-L-threonyl-[protein] + ADP + H(+)</text>
        <dbReference type="Rhea" id="RHEA:46608"/>
        <dbReference type="Rhea" id="RHEA-COMP:11060"/>
        <dbReference type="Rhea" id="RHEA-COMP:11605"/>
        <dbReference type="ChEBI" id="CHEBI:15378"/>
        <dbReference type="ChEBI" id="CHEBI:30013"/>
        <dbReference type="ChEBI" id="CHEBI:30616"/>
        <dbReference type="ChEBI" id="CHEBI:61977"/>
        <dbReference type="ChEBI" id="CHEBI:456216"/>
        <dbReference type="EC" id="2.7.11.1"/>
    </reaction>
</comment>
<comment type="caution">
    <text evidence="25">The sequence shown here is derived from an EMBL/GenBank/DDBJ whole genome shotgun (WGS) entry which is preliminary data.</text>
</comment>
<dbReference type="SUPFAM" id="SSF54277">
    <property type="entry name" value="CAD &amp; PB1 domains"/>
    <property type="match status" value="1"/>
</dbReference>
<name>A0A314U5Q8_PRUYE</name>
<keyword evidence="18 21" id="KW-0927">Auxin signaling pathway</keyword>
<evidence type="ECO:0000256" key="22">
    <source>
        <dbReference type="SAM" id="MobiDB-lite"/>
    </source>
</evidence>
<dbReference type="EMBL" id="PJQY01003999">
    <property type="protein sequence ID" value="PQM32713.1"/>
    <property type="molecule type" value="Genomic_DNA"/>
</dbReference>
<dbReference type="Pfam" id="PF00560">
    <property type="entry name" value="LRR_1"/>
    <property type="match status" value="1"/>
</dbReference>
<feature type="domain" description="PB1" evidence="24">
    <location>
        <begin position="148"/>
        <end position="243"/>
    </location>
</feature>
<dbReference type="FunFam" id="2.60.120.430:FF:000004">
    <property type="entry name" value="Putative leucine-rich repeat receptor-like serine/threonine-protein kinase"/>
    <property type="match status" value="1"/>
</dbReference>
<dbReference type="OrthoDB" id="1148878at2759"/>
<keyword evidence="25" id="KW-0418">Kinase</keyword>
<dbReference type="InterPro" id="IPR051824">
    <property type="entry name" value="LRR_Rcpt-Like_S/T_Kinase"/>
</dbReference>
<keyword evidence="16" id="KW-0325">Glycoprotein</keyword>
<comment type="subunit">
    <text evidence="3 21">Homodimers and heterodimers.</text>
</comment>
<comment type="function">
    <text evidence="21">Aux/IAA proteins are short-lived transcriptional factors that function as repressors of early auxin response genes at low auxin concentrations.</text>
</comment>
<evidence type="ECO:0000256" key="3">
    <source>
        <dbReference type="ARBA" id="ARBA00011726"/>
    </source>
</evidence>
<keyword evidence="9" id="KW-0677">Repeat</keyword>
<dbReference type="Pfam" id="PF02309">
    <property type="entry name" value="AUX_IAA"/>
    <property type="match status" value="1"/>
</dbReference>
<keyword evidence="12 21" id="KW-0805">Transcription regulation</keyword>
<dbReference type="GO" id="GO:0005524">
    <property type="term" value="F:ATP binding"/>
    <property type="evidence" value="ECO:0007669"/>
    <property type="project" value="UniProtKB-KW"/>
</dbReference>
<organism evidence="25 26">
    <name type="scientific">Prunus yedoensis var. nudiflora</name>
    <dbReference type="NCBI Taxonomy" id="2094558"/>
    <lineage>
        <taxon>Eukaryota</taxon>
        <taxon>Viridiplantae</taxon>
        <taxon>Streptophyta</taxon>
        <taxon>Embryophyta</taxon>
        <taxon>Tracheophyta</taxon>
        <taxon>Spermatophyta</taxon>
        <taxon>Magnoliopsida</taxon>
        <taxon>eudicotyledons</taxon>
        <taxon>Gunneridae</taxon>
        <taxon>Pentapetalae</taxon>
        <taxon>rosids</taxon>
        <taxon>fabids</taxon>
        <taxon>Rosales</taxon>
        <taxon>Rosaceae</taxon>
        <taxon>Amygdaloideae</taxon>
        <taxon>Amygdaleae</taxon>
        <taxon>Prunus</taxon>
    </lineage>
</organism>
<dbReference type="PANTHER" id="PTHR48006">
    <property type="entry name" value="LEUCINE-RICH REPEAT-CONTAINING PROTEIN DDB_G0281931-RELATED"/>
    <property type="match status" value="1"/>
</dbReference>
<dbReference type="GO" id="GO:0009734">
    <property type="term" value="P:auxin-activated signaling pathway"/>
    <property type="evidence" value="ECO:0007669"/>
    <property type="project" value="UniProtKB-UniRule"/>
</dbReference>
<accession>A0A314U5Q8</accession>
<evidence type="ECO:0000256" key="19">
    <source>
        <dbReference type="ARBA" id="ARBA00047899"/>
    </source>
</evidence>
<evidence type="ECO:0000256" key="14">
    <source>
        <dbReference type="ARBA" id="ARBA00023163"/>
    </source>
</evidence>
<evidence type="ECO:0000256" key="2">
    <source>
        <dbReference type="ARBA" id="ARBA00004479"/>
    </source>
</evidence>
<dbReference type="Pfam" id="PF11721">
    <property type="entry name" value="Malectin"/>
    <property type="match status" value="1"/>
</dbReference>
<protein>
    <recommendedName>
        <fullName evidence="21">Auxin-responsive protein</fullName>
    </recommendedName>
</protein>
<dbReference type="InterPro" id="IPR053793">
    <property type="entry name" value="PB1-like"/>
</dbReference>
<evidence type="ECO:0000256" key="18">
    <source>
        <dbReference type="ARBA" id="ARBA00023294"/>
    </source>
</evidence>
<dbReference type="STRING" id="2094558.A0A314U5Q8"/>
<keyword evidence="13 23" id="KW-0472">Membrane</keyword>
<dbReference type="AlphaFoldDB" id="A0A314U5Q8"/>
<keyword evidence="11" id="KW-0067">ATP-binding</keyword>
<keyword evidence="26" id="KW-1185">Reference proteome</keyword>
<proteinExistence type="inferred from homology"/>
<dbReference type="GO" id="GO:0005634">
    <property type="term" value="C:nucleus"/>
    <property type="evidence" value="ECO:0007669"/>
    <property type="project" value="UniProtKB-SubCell"/>
</dbReference>
<dbReference type="GO" id="GO:0016020">
    <property type="term" value="C:membrane"/>
    <property type="evidence" value="ECO:0007669"/>
    <property type="project" value="UniProtKB-SubCell"/>
</dbReference>